<evidence type="ECO:0000259" key="2">
    <source>
        <dbReference type="Pfam" id="PF00144"/>
    </source>
</evidence>
<evidence type="ECO:0000313" key="4">
    <source>
        <dbReference type="Proteomes" id="UP000253551"/>
    </source>
</evidence>
<dbReference type="PANTHER" id="PTHR43319">
    <property type="entry name" value="BETA-LACTAMASE-RELATED"/>
    <property type="match status" value="1"/>
</dbReference>
<dbReference type="InterPro" id="IPR052907">
    <property type="entry name" value="Beta-lactamase/esterase"/>
</dbReference>
<dbReference type="AlphaFoldDB" id="A0A367KUK6"/>
<feature type="non-terminal residue" evidence="3">
    <location>
        <position position="265"/>
    </location>
</feature>
<proteinExistence type="predicted"/>
<organism evidence="3 4">
    <name type="scientific">Rhizopus stolonifer</name>
    <name type="common">Rhizopus nigricans</name>
    <dbReference type="NCBI Taxonomy" id="4846"/>
    <lineage>
        <taxon>Eukaryota</taxon>
        <taxon>Fungi</taxon>
        <taxon>Fungi incertae sedis</taxon>
        <taxon>Mucoromycota</taxon>
        <taxon>Mucoromycotina</taxon>
        <taxon>Mucoromycetes</taxon>
        <taxon>Mucorales</taxon>
        <taxon>Mucorineae</taxon>
        <taxon>Rhizopodaceae</taxon>
        <taxon>Rhizopus</taxon>
    </lineage>
</organism>
<gene>
    <name evidence="3" type="ORF">CU098_013672</name>
</gene>
<comment type="caution">
    <text evidence="3">The sequence shown here is derived from an EMBL/GenBank/DDBJ whole genome shotgun (WGS) entry which is preliminary data.</text>
</comment>
<evidence type="ECO:0000313" key="3">
    <source>
        <dbReference type="EMBL" id="RCI05881.1"/>
    </source>
</evidence>
<evidence type="ECO:0000256" key="1">
    <source>
        <dbReference type="SAM" id="SignalP"/>
    </source>
</evidence>
<protein>
    <recommendedName>
        <fullName evidence="2">Beta-lactamase-related domain-containing protein</fullName>
    </recommendedName>
</protein>
<dbReference type="InterPro" id="IPR012338">
    <property type="entry name" value="Beta-lactam/transpept-like"/>
</dbReference>
<dbReference type="STRING" id="4846.A0A367KUK6"/>
<feature type="domain" description="Beta-lactamase-related" evidence="2">
    <location>
        <begin position="63"/>
        <end position="225"/>
    </location>
</feature>
<keyword evidence="1" id="KW-0732">Signal</keyword>
<dbReference type="Pfam" id="PF00144">
    <property type="entry name" value="Beta-lactamase"/>
    <property type="match status" value="1"/>
</dbReference>
<dbReference type="PANTHER" id="PTHR43319:SF3">
    <property type="entry name" value="BETA-LACTAMASE-RELATED DOMAIN-CONTAINING PROTEIN"/>
    <property type="match status" value="1"/>
</dbReference>
<keyword evidence="4" id="KW-1185">Reference proteome</keyword>
<dbReference type="SUPFAM" id="SSF56601">
    <property type="entry name" value="beta-lactamase/transpeptidase-like"/>
    <property type="match status" value="1"/>
</dbReference>
<dbReference type="OrthoDB" id="5946976at2759"/>
<dbReference type="InterPro" id="IPR001466">
    <property type="entry name" value="Beta-lactam-related"/>
</dbReference>
<dbReference type="Proteomes" id="UP000253551">
    <property type="component" value="Unassembled WGS sequence"/>
</dbReference>
<sequence length="265" mass="29778">MPTLLQAASLVIPLLSYVSYQYTNKGPYLSTACFLINYGCPTDFPIHGFAEEPYKEAYDIFIDNFKRGLEVGAGLSVYVDGHPVINIQAGWQDLEKKIEYTNNTLQMVFSSTKALDAILIAQLVDQGLLSYDEKISTYWPEFAQGNKENVTVSDLMRHTAGVGALDQPLSLINVTDPVVFANILASQSHNFDGEPKHAYHAITQGWYQNEIVRRVTGGKTLDDLAHTFKDTYGSEWYMKPDVTEGLDINRISPFYEQSTLRQFLP</sequence>
<accession>A0A367KUK6</accession>
<dbReference type="Gene3D" id="3.40.710.10">
    <property type="entry name" value="DD-peptidase/beta-lactamase superfamily"/>
    <property type="match status" value="1"/>
</dbReference>
<reference evidence="3 4" key="1">
    <citation type="journal article" date="2018" name="G3 (Bethesda)">
        <title>Phylogenetic and Phylogenomic Definition of Rhizopus Species.</title>
        <authorList>
            <person name="Gryganskyi A.P."/>
            <person name="Golan J."/>
            <person name="Dolatabadi S."/>
            <person name="Mondo S."/>
            <person name="Robb S."/>
            <person name="Idnurm A."/>
            <person name="Muszewska A."/>
            <person name="Steczkiewicz K."/>
            <person name="Masonjones S."/>
            <person name="Liao H.L."/>
            <person name="Gajdeczka M.T."/>
            <person name="Anike F."/>
            <person name="Vuek A."/>
            <person name="Anishchenko I.M."/>
            <person name="Voigt K."/>
            <person name="de Hoog G.S."/>
            <person name="Smith M.E."/>
            <person name="Heitman J."/>
            <person name="Vilgalys R."/>
            <person name="Stajich J.E."/>
        </authorList>
    </citation>
    <scope>NUCLEOTIDE SEQUENCE [LARGE SCALE GENOMIC DNA]</scope>
    <source>
        <strain evidence="3 4">LSU 92-RS-03</strain>
    </source>
</reference>
<name>A0A367KUK6_RHIST</name>
<feature type="signal peptide" evidence="1">
    <location>
        <begin position="1"/>
        <end position="20"/>
    </location>
</feature>
<dbReference type="EMBL" id="PJQM01000280">
    <property type="protein sequence ID" value="RCI05881.1"/>
    <property type="molecule type" value="Genomic_DNA"/>
</dbReference>
<feature type="chain" id="PRO_5016703269" description="Beta-lactamase-related domain-containing protein" evidence="1">
    <location>
        <begin position="21"/>
        <end position="265"/>
    </location>
</feature>